<protein>
    <recommendedName>
        <fullName evidence="6">HAT C-terminal dimerisation domain-containing protein</fullName>
    </recommendedName>
</protein>
<dbReference type="Proteomes" id="UP000325577">
    <property type="component" value="Linkage Group LG12"/>
</dbReference>
<evidence type="ECO:0000259" key="3">
    <source>
        <dbReference type="Pfam" id="PF14372"/>
    </source>
</evidence>
<evidence type="ECO:0000313" key="4">
    <source>
        <dbReference type="EMBL" id="KAA8541575.1"/>
    </source>
</evidence>
<dbReference type="GO" id="GO:0046983">
    <property type="term" value="F:protein dimerization activity"/>
    <property type="evidence" value="ECO:0007669"/>
    <property type="project" value="InterPro"/>
</dbReference>
<dbReference type="Pfam" id="PF05699">
    <property type="entry name" value="Dimer_Tnp_hAT"/>
    <property type="match status" value="1"/>
</dbReference>
<dbReference type="Pfam" id="PF14372">
    <property type="entry name" value="hAT-like_RNase-H"/>
    <property type="match status" value="1"/>
</dbReference>
<dbReference type="InterPro" id="IPR025525">
    <property type="entry name" value="hAT-like_transposase_RNase-H"/>
</dbReference>
<dbReference type="InterPro" id="IPR052035">
    <property type="entry name" value="ZnF_BED_domain_contain"/>
</dbReference>
<dbReference type="GO" id="GO:0003677">
    <property type="term" value="F:DNA binding"/>
    <property type="evidence" value="ECO:0007669"/>
    <property type="project" value="UniProtKB-KW"/>
</dbReference>
<dbReference type="PANTHER" id="PTHR46481">
    <property type="entry name" value="ZINC FINGER BED DOMAIN-CONTAINING PROTEIN 4"/>
    <property type="match status" value="1"/>
</dbReference>
<sequence>MPQATFQVDQEIYREKISTAIIRHNYPFMFVEHEGIRDLHSFLNPTVKPITRNTAKSDVLKLYKRERDKLKHVIESIPSRICLTSDLWSSIATDGYLALTAHYVDENWILQKKILSFHHMPPPHSGPILVEKRHLSLTDTLFCGGEFFHVRCGAHILNLIVQAGLKVIDEAVNKIRESVKYVRVSEGRKIKFAECIAQLSLSCSKKVCQDVPTRWNYTYLMIDGALMYRRAFDQLQLIDVHFKTCPSDDEWVKVENIAKFLKPFYDITTLFSGFHYPTANLYFHGVWKIQMLIKEEIRNSCDAISSMAKQMKEKFDKYWECYSVVLSFAIILDPRYKLQFVEFCFKKLYPATYVDRVKFIRDKLYMLFEEYMCLSSISTSNQSSVACASGGDNIGDEMDEFDIYESQHYGLTRNKSQLDLFLEEQKFDRKQDLDILTYWKANKLRYLELALMARDILSIPITTVASESAFSIGSQILNKYRSSIVPKNAEALLCTRDWLYEKGNIKFSNEDEEDEELAEDFESIITTLKNSSNDSHSSFS</sequence>
<keyword evidence="1" id="KW-0238">DNA-binding</keyword>
<evidence type="ECO:0000256" key="1">
    <source>
        <dbReference type="ARBA" id="ARBA00023125"/>
    </source>
</evidence>
<evidence type="ECO:0008006" key="6">
    <source>
        <dbReference type="Google" id="ProtNLM"/>
    </source>
</evidence>
<accession>A0A5J5BEI3</accession>
<reference evidence="4 5" key="1">
    <citation type="submission" date="2019-09" db="EMBL/GenBank/DDBJ databases">
        <title>A chromosome-level genome assembly of the Chinese tupelo Nyssa sinensis.</title>
        <authorList>
            <person name="Yang X."/>
            <person name="Kang M."/>
            <person name="Yang Y."/>
            <person name="Xiong H."/>
            <person name="Wang M."/>
            <person name="Zhang Z."/>
            <person name="Wang Z."/>
            <person name="Wu H."/>
            <person name="Ma T."/>
            <person name="Liu J."/>
            <person name="Xi Z."/>
        </authorList>
    </citation>
    <scope>NUCLEOTIDE SEQUENCE [LARGE SCALE GENOMIC DNA]</scope>
    <source>
        <strain evidence="4">J267</strain>
        <tissue evidence="4">Leaf</tissue>
    </source>
</reference>
<dbReference type="InterPro" id="IPR012337">
    <property type="entry name" value="RNaseH-like_sf"/>
</dbReference>
<feature type="domain" description="hAT-like transposase RNase-H fold" evidence="3">
    <location>
        <begin position="273"/>
        <end position="371"/>
    </location>
</feature>
<dbReference type="AlphaFoldDB" id="A0A5J5BEI3"/>
<organism evidence="4 5">
    <name type="scientific">Nyssa sinensis</name>
    <dbReference type="NCBI Taxonomy" id="561372"/>
    <lineage>
        <taxon>Eukaryota</taxon>
        <taxon>Viridiplantae</taxon>
        <taxon>Streptophyta</taxon>
        <taxon>Embryophyta</taxon>
        <taxon>Tracheophyta</taxon>
        <taxon>Spermatophyta</taxon>
        <taxon>Magnoliopsida</taxon>
        <taxon>eudicotyledons</taxon>
        <taxon>Gunneridae</taxon>
        <taxon>Pentapetalae</taxon>
        <taxon>asterids</taxon>
        <taxon>Cornales</taxon>
        <taxon>Nyssaceae</taxon>
        <taxon>Nyssa</taxon>
    </lineage>
</organism>
<keyword evidence="5" id="KW-1185">Reference proteome</keyword>
<dbReference type="SUPFAM" id="SSF53098">
    <property type="entry name" value="Ribonuclease H-like"/>
    <property type="match status" value="1"/>
</dbReference>
<dbReference type="InterPro" id="IPR008906">
    <property type="entry name" value="HATC_C_dom"/>
</dbReference>
<proteinExistence type="predicted"/>
<feature type="domain" description="HAT C-terminal dimerisation" evidence="2">
    <location>
        <begin position="418"/>
        <end position="499"/>
    </location>
</feature>
<evidence type="ECO:0000259" key="2">
    <source>
        <dbReference type="Pfam" id="PF05699"/>
    </source>
</evidence>
<dbReference type="PANTHER" id="PTHR46481:SF6">
    <property type="entry name" value="ZINC FINGER BED DOMAIN-CONTAINING PROTEIN RICESLEEPER 2-LIKE"/>
    <property type="match status" value="1"/>
</dbReference>
<evidence type="ECO:0000313" key="5">
    <source>
        <dbReference type="Proteomes" id="UP000325577"/>
    </source>
</evidence>
<gene>
    <name evidence="4" type="ORF">F0562_022727</name>
</gene>
<dbReference type="OrthoDB" id="1873329at2759"/>
<name>A0A5J5BEI3_9ASTE</name>
<dbReference type="EMBL" id="CM018035">
    <property type="protein sequence ID" value="KAA8541575.1"/>
    <property type="molecule type" value="Genomic_DNA"/>
</dbReference>